<keyword evidence="2" id="KW-0689">Ribosomal protein</keyword>
<dbReference type="GO" id="GO:0022627">
    <property type="term" value="C:cytosolic small ribosomal subunit"/>
    <property type="evidence" value="ECO:0007669"/>
    <property type="project" value="TreeGrafter"/>
</dbReference>
<dbReference type="Gene3D" id="4.10.830.10">
    <property type="entry name" value="30s Ribosomal Protein S14, Chain N"/>
    <property type="match status" value="1"/>
</dbReference>
<dbReference type="EMBL" id="DS028096">
    <property type="protein sequence ID" value="KMP05859.1"/>
    <property type="molecule type" value="Genomic_DNA"/>
</dbReference>
<comment type="similarity">
    <text evidence="1">Belongs to the universal ribosomal protein uS14 family.</text>
</comment>
<dbReference type="GO" id="GO:0003735">
    <property type="term" value="F:structural constituent of ribosome"/>
    <property type="evidence" value="ECO:0007669"/>
    <property type="project" value="InterPro"/>
</dbReference>
<sequence>MSAVQPLDCSLKDTCGRYSLGSTLPQPILVKRCVFRTPDFSASSKARSETKPKLTATILLALRIASERPQTRQPNPPVSCDRLSLFSPRKEKDNPNLFKMTHESVFYSRPRNYGKGSRQCRVCAHKAGLIRKYGLLVCRQCFREKSQDIGFVKYR</sequence>
<dbReference type="InterPro" id="IPR043140">
    <property type="entry name" value="Ribosomal_uS14_sf"/>
</dbReference>
<dbReference type="PANTHER" id="PTHR12010">
    <property type="entry name" value="40S RIBOSOMAL PROTEIN S29"/>
    <property type="match status" value="1"/>
</dbReference>
<dbReference type="Proteomes" id="UP000054565">
    <property type="component" value="Unassembled WGS sequence"/>
</dbReference>
<dbReference type="InterPro" id="IPR001209">
    <property type="entry name" value="Ribosomal_uS14"/>
</dbReference>
<dbReference type="AlphaFoldDB" id="A0A0J6YFQ3"/>
<evidence type="ECO:0000256" key="1">
    <source>
        <dbReference type="ARBA" id="ARBA00009083"/>
    </source>
</evidence>
<dbReference type="PANTHER" id="PTHR12010:SF2">
    <property type="entry name" value="40S RIBOSOMAL PROTEIN S29"/>
    <property type="match status" value="1"/>
</dbReference>
<accession>A0A0J6YFQ3</accession>
<dbReference type="GO" id="GO:0008270">
    <property type="term" value="F:zinc ion binding"/>
    <property type="evidence" value="ECO:0007669"/>
    <property type="project" value="InterPro"/>
</dbReference>
<dbReference type="Pfam" id="PF00253">
    <property type="entry name" value="Ribosomal_S14"/>
    <property type="match status" value="1"/>
</dbReference>
<organism evidence="4 5">
    <name type="scientific">Coccidioides immitis RMSCC 2394</name>
    <dbReference type="NCBI Taxonomy" id="404692"/>
    <lineage>
        <taxon>Eukaryota</taxon>
        <taxon>Fungi</taxon>
        <taxon>Dikarya</taxon>
        <taxon>Ascomycota</taxon>
        <taxon>Pezizomycotina</taxon>
        <taxon>Eurotiomycetes</taxon>
        <taxon>Eurotiomycetidae</taxon>
        <taxon>Onygenales</taxon>
        <taxon>Onygenaceae</taxon>
        <taxon>Coccidioides</taxon>
    </lineage>
</organism>
<protein>
    <recommendedName>
        <fullName evidence="6">40S ribosomal protein S29</fullName>
    </recommendedName>
</protein>
<dbReference type="FunFam" id="4.10.830.10:FF:000002">
    <property type="entry name" value="40S ribosomal protein S29"/>
    <property type="match status" value="1"/>
</dbReference>
<evidence type="ECO:0008006" key="6">
    <source>
        <dbReference type="Google" id="ProtNLM"/>
    </source>
</evidence>
<reference evidence="5" key="1">
    <citation type="journal article" date="2010" name="Genome Res.">
        <title>Population genomic sequencing of Coccidioides fungi reveals recent hybridization and transposon control.</title>
        <authorList>
            <person name="Neafsey D.E."/>
            <person name="Barker B.M."/>
            <person name="Sharpton T.J."/>
            <person name="Stajich J.E."/>
            <person name="Park D.J."/>
            <person name="Whiston E."/>
            <person name="Hung C.-Y."/>
            <person name="McMahan C."/>
            <person name="White J."/>
            <person name="Sykes S."/>
            <person name="Heiman D."/>
            <person name="Young S."/>
            <person name="Zeng Q."/>
            <person name="Abouelleil A."/>
            <person name="Aftuck L."/>
            <person name="Bessette D."/>
            <person name="Brown A."/>
            <person name="FitzGerald M."/>
            <person name="Lui A."/>
            <person name="Macdonald J.P."/>
            <person name="Priest M."/>
            <person name="Orbach M.J."/>
            <person name="Galgiani J.N."/>
            <person name="Kirkland T.N."/>
            <person name="Cole G.T."/>
            <person name="Birren B.W."/>
            <person name="Henn M.R."/>
            <person name="Taylor J.W."/>
            <person name="Rounsley S.D."/>
        </authorList>
    </citation>
    <scope>NUCLEOTIDE SEQUENCE [LARGE SCALE GENOMIC DNA]</scope>
    <source>
        <strain evidence="5">RMSCC 2394</strain>
    </source>
</reference>
<gene>
    <name evidence="4" type="ORF">CIRG_05540</name>
</gene>
<name>A0A0J6YFQ3_COCIT</name>
<dbReference type="STRING" id="404692.A0A0J6YFQ3"/>
<proteinExistence type="inferred from homology"/>
<dbReference type="GO" id="GO:0002181">
    <property type="term" value="P:cytoplasmic translation"/>
    <property type="evidence" value="ECO:0007669"/>
    <property type="project" value="TreeGrafter"/>
</dbReference>
<evidence type="ECO:0000313" key="4">
    <source>
        <dbReference type="EMBL" id="KMP05859.1"/>
    </source>
</evidence>
<evidence type="ECO:0000256" key="3">
    <source>
        <dbReference type="ARBA" id="ARBA00023274"/>
    </source>
</evidence>
<dbReference type="OrthoDB" id="10252683at2759"/>
<evidence type="ECO:0000313" key="5">
    <source>
        <dbReference type="Proteomes" id="UP000054565"/>
    </source>
</evidence>
<dbReference type="InterPro" id="IPR039744">
    <property type="entry name" value="RIbosomal_uS14_euk_arc"/>
</dbReference>
<evidence type="ECO:0000256" key="2">
    <source>
        <dbReference type="ARBA" id="ARBA00022980"/>
    </source>
</evidence>
<dbReference type="NCBIfam" id="NF004424">
    <property type="entry name" value="PRK05766.1"/>
    <property type="match status" value="1"/>
</dbReference>
<keyword evidence="3" id="KW-0687">Ribonucleoprotein</keyword>